<evidence type="ECO:0000313" key="5">
    <source>
        <dbReference type="Proteomes" id="UP000278222"/>
    </source>
</evidence>
<dbReference type="Gene3D" id="1.10.260.40">
    <property type="entry name" value="lambda repressor-like DNA-binding domains"/>
    <property type="match status" value="1"/>
</dbReference>
<accession>A0A3N1M743</accession>
<dbReference type="InterPro" id="IPR050807">
    <property type="entry name" value="TransReg_Diox_bact_type"/>
</dbReference>
<evidence type="ECO:0000256" key="2">
    <source>
        <dbReference type="SAM" id="MobiDB-lite"/>
    </source>
</evidence>
<dbReference type="OrthoDB" id="9805356at2"/>
<dbReference type="AlphaFoldDB" id="A0A3N1M743"/>
<feature type="region of interest" description="Disordered" evidence="2">
    <location>
        <begin position="1"/>
        <end position="20"/>
    </location>
</feature>
<dbReference type="EMBL" id="RJKX01000013">
    <property type="protein sequence ID" value="ROP99480.1"/>
    <property type="molecule type" value="Genomic_DNA"/>
</dbReference>
<keyword evidence="5" id="KW-1185">Reference proteome</keyword>
<sequence>MSHTTSPRALRQHPIEAISEPPEMVEDEVHETPAARGKGKVADVWLGNQLRALRKAKGLSLAQVGASAGLSIGMVSQIERGLASPSIRSLRKLADALDVPVAWFFHADAGRPEAELKMVVRREDRRQLRLPTVGTNADLVVMDLLTPDLSGDIQLLMMTLEPGFTSGETHKHRGEEAGLVVAGRLRLWHGDQEFLLNTGDSFRFPSTVPHRYANASDGPTEVVWVLSPPLV</sequence>
<dbReference type="SMART" id="SM00530">
    <property type="entry name" value="HTH_XRE"/>
    <property type="match status" value="1"/>
</dbReference>
<dbReference type="InterPro" id="IPR010982">
    <property type="entry name" value="Lambda_DNA-bd_dom_sf"/>
</dbReference>
<dbReference type="PANTHER" id="PTHR46797">
    <property type="entry name" value="HTH-TYPE TRANSCRIPTIONAL REGULATOR"/>
    <property type="match status" value="1"/>
</dbReference>
<dbReference type="GO" id="GO:0003677">
    <property type="term" value="F:DNA binding"/>
    <property type="evidence" value="ECO:0007669"/>
    <property type="project" value="UniProtKB-KW"/>
</dbReference>
<gene>
    <name evidence="4" type="ORF">EDC65_1259</name>
</gene>
<dbReference type="PROSITE" id="PS50943">
    <property type="entry name" value="HTH_CROC1"/>
    <property type="match status" value="1"/>
</dbReference>
<protein>
    <submittedName>
        <fullName evidence="4">XRE family transcriptional regulator</fullName>
    </submittedName>
</protein>
<evidence type="ECO:0000256" key="1">
    <source>
        <dbReference type="ARBA" id="ARBA00023125"/>
    </source>
</evidence>
<dbReference type="GO" id="GO:0005829">
    <property type="term" value="C:cytosol"/>
    <property type="evidence" value="ECO:0007669"/>
    <property type="project" value="TreeGrafter"/>
</dbReference>
<dbReference type="RefSeq" id="WP_123688868.1">
    <property type="nucleotide sequence ID" value="NZ_AP019700.1"/>
</dbReference>
<organism evidence="4 5">
    <name type="scientific">Stella humosa</name>
    <dbReference type="NCBI Taxonomy" id="94"/>
    <lineage>
        <taxon>Bacteria</taxon>
        <taxon>Pseudomonadati</taxon>
        <taxon>Pseudomonadota</taxon>
        <taxon>Alphaproteobacteria</taxon>
        <taxon>Rhodospirillales</taxon>
        <taxon>Stellaceae</taxon>
        <taxon>Stella</taxon>
    </lineage>
</organism>
<dbReference type="InterPro" id="IPR014710">
    <property type="entry name" value="RmlC-like_jellyroll"/>
</dbReference>
<dbReference type="Proteomes" id="UP000278222">
    <property type="component" value="Unassembled WGS sequence"/>
</dbReference>
<dbReference type="CDD" id="cd00093">
    <property type="entry name" value="HTH_XRE"/>
    <property type="match status" value="1"/>
</dbReference>
<reference evidence="4 5" key="1">
    <citation type="submission" date="2018-11" db="EMBL/GenBank/DDBJ databases">
        <title>Genomic Encyclopedia of Type Strains, Phase IV (KMG-IV): sequencing the most valuable type-strain genomes for metagenomic binning, comparative biology and taxonomic classification.</title>
        <authorList>
            <person name="Goeker M."/>
        </authorList>
    </citation>
    <scope>NUCLEOTIDE SEQUENCE [LARGE SCALE GENOMIC DNA]</scope>
    <source>
        <strain evidence="4 5">DSM 5900</strain>
    </source>
</reference>
<dbReference type="SUPFAM" id="SSF51182">
    <property type="entry name" value="RmlC-like cupins"/>
    <property type="match status" value="1"/>
</dbReference>
<dbReference type="InterPro" id="IPR013096">
    <property type="entry name" value="Cupin_2"/>
</dbReference>
<feature type="domain" description="HTH cro/C1-type" evidence="3">
    <location>
        <begin position="50"/>
        <end position="104"/>
    </location>
</feature>
<dbReference type="InterPro" id="IPR011051">
    <property type="entry name" value="RmlC_Cupin_sf"/>
</dbReference>
<dbReference type="CDD" id="cd02209">
    <property type="entry name" value="cupin_XRE_C"/>
    <property type="match status" value="1"/>
</dbReference>
<dbReference type="GO" id="GO:0003700">
    <property type="term" value="F:DNA-binding transcription factor activity"/>
    <property type="evidence" value="ECO:0007669"/>
    <property type="project" value="TreeGrafter"/>
</dbReference>
<evidence type="ECO:0000313" key="4">
    <source>
        <dbReference type="EMBL" id="ROP99480.1"/>
    </source>
</evidence>
<dbReference type="Gene3D" id="2.60.120.10">
    <property type="entry name" value="Jelly Rolls"/>
    <property type="match status" value="1"/>
</dbReference>
<name>A0A3N1M743_9PROT</name>
<evidence type="ECO:0000259" key="3">
    <source>
        <dbReference type="PROSITE" id="PS50943"/>
    </source>
</evidence>
<dbReference type="SUPFAM" id="SSF47413">
    <property type="entry name" value="lambda repressor-like DNA-binding domains"/>
    <property type="match status" value="1"/>
</dbReference>
<keyword evidence="1" id="KW-0238">DNA-binding</keyword>
<proteinExistence type="predicted"/>
<dbReference type="Pfam" id="PF01381">
    <property type="entry name" value="HTH_3"/>
    <property type="match status" value="1"/>
</dbReference>
<dbReference type="InterPro" id="IPR001387">
    <property type="entry name" value="Cro/C1-type_HTH"/>
</dbReference>
<dbReference type="PANTHER" id="PTHR46797:SF2">
    <property type="entry name" value="TRANSCRIPTIONAL REGULATOR"/>
    <property type="match status" value="1"/>
</dbReference>
<dbReference type="Pfam" id="PF07883">
    <property type="entry name" value="Cupin_2"/>
    <property type="match status" value="1"/>
</dbReference>
<comment type="caution">
    <text evidence="4">The sequence shown here is derived from an EMBL/GenBank/DDBJ whole genome shotgun (WGS) entry which is preliminary data.</text>
</comment>